<accession>A0AAN7YEL5</accession>
<dbReference type="Pfam" id="PF08699">
    <property type="entry name" value="ArgoL1"/>
    <property type="match status" value="1"/>
</dbReference>
<feature type="domain" description="Argonaute linker 1" evidence="2">
    <location>
        <begin position="226"/>
        <end position="280"/>
    </location>
</feature>
<evidence type="ECO:0000256" key="1">
    <source>
        <dbReference type="SAM" id="MobiDB-lite"/>
    </source>
</evidence>
<feature type="compositionally biased region" description="Low complexity" evidence="1">
    <location>
        <begin position="22"/>
        <end position="31"/>
    </location>
</feature>
<protein>
    <recommendedName>
        <fullName evidence="2">Argonaute linker 1 domain-containing protein</fullName>
    </recommendedName>
</protein>
<organism evidence="3 4">
    <name type="scientific">Lithohypha guttulata</name>
    <dbReference type="NCBI Taxonomy" id="1690604"/>
    <lineage>
        <taxon>Eukaryota</taxon>
        <taxon>Fungi</taxon>
        <taxon>Dikarya</taxon>
        <taxon>Ascomycota</taxon>
        <taxon>Pezizomycotina</taxon>
        <taxon>Eurotiomycetes</taxon>
        <taxon>Chaetothyriomycetidae</taxon>
        <taxon>Chaetothyriales</taxon>
        <taxon>Trichomeriaceae</taxon>
        <taxon>Lithohypha</taxon>
    </lineage>
</organism>
<dbReference type="AlphaFoldDB" id="A0AAN7YEL5"/>
<keyword evidence="4" id="KW-1185">Reference proteome</keyword>
<dbReference type="EMBL" id="JAVRRJ010000006">
    <property type="protein sequence ID" value="KAK5083479.1"/>
    <property type="molecule type" value="Genomic_DNA"/>
</dbReference>
<sequence length="309" mass="34179">MSGPKSPATSIPASPVHSERGASPSAHSPRSARLDTLPNIASMTTKDPNAHQLALRPGYGNVGKRTKARANFIRLDLSHFQDMVAYSAEHKEKKTGRGARGRVVTRADSLLFQNFQKVNSTRFDNAASNYGNRFYSRQAHPLVQPGKQVYTYVVDYYEVEESGPRQGDRQYEISVILQIDGNFIAAPLQAYINNPNNFNFPRILDYVAMFNTLLDRAVSENTALANHARRTKFFNITSNNGRAALSAGLEAYRGYFKSVRDCIDGLFLNINTSACAMFQQGRLDMIIKELGSDTRSLGAVLKGCRVSTG</sequence>
<evidence type="ECO:0000259" key="2">
    <source>
        <dbReference type="SMART" id="SM01163"/>
    </source>
</evidence>
<dbReference type="Proteomes" id="UP001309876">
    <property type="component" value="Unassembled WGS sequence"/>
</dbReference>
<feature type="region of interest" description="Disordered" evidence="1">
    <location>
        <begin position="41"/>
        <end position="60"/>
    </location>
</feature>
<feature type="region of interest" description="Disordered" evidence="1">
    <location>
        <begin position="1"/>
        <end position="32"/>
    </location>
</feature>
<proteinExistence type="predicted"/>
<evidence type="ECO:0000313" key="4">
    <source>
        <dbReference type="Proteomes" id="UP001309876"/>
    </source>
</evidence>
<dbReference type="SMART" id="SM01163">
    <property type="entry name" value="DUF1785"/>
    <property type="match status" value="1"/>
</dbReference>
<comment type="caution">
    <text evidence="3">The sequence shown here is derived from an EMBL/GenBank/DDBJ whole genome shotgun (WGS) entry which is preliminary data.</text>
</comment>
<evidence type="ECO:0000313" key="3">
    <source>
        <dbReference type="EMBL" id="KAK5083479.1"/>
    </source>
</evidence>
<name>A0AAN7YEL5_9EURO</name>
<reference evidence="3 4" key="1">
    <citation type="submission" date="2023-08" db="EMBL/GenBank/DDBJ databases">
        <title>Black Yeasts Isolated from many extreme environments.</title>
        <authorList>
            <person name="Coleine C."/>
            <person name="Stajich J.E."/>
            <person name="Selbmann L."/>
        </authorList>
    </citation>
    <scope>NUCLEOTIDE SEQUENCE [LARGE SCALE GENOMIC DNA]</scope>
    <source>
        <strain evidence="3 4">CCFEE 5910</strain>
    </source>
</reference>
<dbReference type="InterPro" id="IPR014811">
    <property type="entry name" value="ArgoL1"/>
</dbReference>
<gene>
    <name evidence="3" type="ORF">LTR05_005981</name>
</gene>